<gene>
    <name evidence="3" type="ORF">HCN52_01090</name>
</gene>
<feature type="region of interest" description="Disordered" evidence="1">
    <location>
        <begin position="1"/>
        <end position="27"/>
    </location>
</feature>
<organism evidence="3 4">
    <name type="scientific">Streptomyces bohaiensis</name>
    <dbReference type="NCBI Taxonomy" id="1431344"/>
    <lineage>
        <taxon>Bacteria</taxon>
        <taxon>Bacillati</taxon>
        <taxon>Actinomycetota</taxon>
        <taxon>Actinomycetes</taxon>
        <taxon>Kitasatosporales</taxon>
        <taxon>Streptomycetaceae</taxon>
        <taxon>Streptomyces</taxon>
    </lineage>
</organism>
<proteinExistence type="predicted"/>
<evidence type="ECO:0000256" key="1">
    <source>
        <dbReference type="SAM" id="MobiDB-lite"/>
    </source>
</evidence>
<dbReference type="Proteomes" id="UP000727056">
    <property type="component" value="Unassembled WGS sequence"/>
</dbReference>
<dbReference type="InterPro" id="IPR030934">
    <property type="entry name" value="Intein_C"/>
</dbReference>
<feature type="domain" description="Pierisin-like" evidence="2">
    <location>
        <begin position="138"/>
        <end position="215"/>
    </location>
</feature>
<sequence length="274" mass="29873">MADDSSKPTKDVHVGDRVMATDPETGETRAETVTAEILGNGEKLLVDITVETDDGDREVITATGGHPFWVPELDAWTDAEELRPGQWLRTSAGTHVQITALTHRTSTATVHNLTVNNLHTYYVLAGAAPVLVHNCGDVYRSDTRDPGEIFDKGFAPKGDNMNLEEHVAGVSGVYTPDSGFVSTTTSKSHALSRKGHTYVIDRRGVSGGIDVNKRRRGRDSCSAYHRFVSHTWMLARNNKKMDPESELSGVRHGVDSNTSCGKGVFDRSSVVRDP</sequence>
<dbReference type="SUPFAM" id="SSF51294">
    <property type="entry name" value="Hedgehog/intein (Hint) domain"/>
    <property type="match status" value="1"/>
</dbReference>
<dbReference type="PROSITE" id="PS50818">
    <property type="entry name" value="INTEIN_C_TER"/>
    <property type="match status" value="1"/>
</dbReference>
<comment type="caution">
    <text evidence="3">The sequence shown here is derived from an EMBL/GenBank/DDBJ whole genome shotgun (WGS) entry which is preliminary data.</text>
</comment>
<protein>
    <recommendedName>
        <fullName evidence="2">Pierisin-like domain-containing protein</fullName>
    </recommendedName>
</protein>
<reference evidence="3 4" key="1">
    <citation type="submission" date="2020-03" db="EMBL/GenBank/DDBJ databases">
        <title>Draft genome of Streptomyces sp. ventii, isolated from the Axial Seamount in the Pacific Ocean, and resequencing of the two type strains Streptomyces lonarensis strain NCL 716 and Streptomyces bohaiensis strain 11A07.</title>
        <authorList>
            <person name="Loughran R.M."/>
            <person name="Pfannmuller K.M."/>
            <person name="Wasson B.J."/>
            <person name="Deadmond M.C."/>
            <person name="Paddock B.E."/>
            <person name="Koyack M.J."/>
            <person name="Gallegos D.A."/>
            <person name="Mitchell E.A."/>
            <person name="Ushijima B."/>
            <person name="Saw J.H."/>
            <person name="Mcphail K.L."/>
            <person name="Videau P."/>
        </authorList>
    </citation>
    <scope>NUCLEOTIDE SEQUENCE [LARGE SCALE GENOMIC DNA]</scope>
    <source>
        <strain evidence="3 4">11A07</strain>
    </source>
</reference>
<accession>A0ABX1C2V7</accession>
<feature type="compositionally biased region" description="Basic and acidic residues" evidence="1">
    <location>
        <begin position="1"/>
        <end position="16"/>
    </location>
</feature>
<dbReference type="SUPFAM" id="SSF56399">
    <property type="entry name" value="ADP-ribosylation"/>
    <property type="match status" value="1"/>
</dbReference>
<dbReference type="EMBL" id="JAAVJC010000003">
    <property type="protein sequence ID" value="NJQ13577.1"/>
    <property type="molecule type" value="Genomic_DNA"/>
</dbReference>
<evidence type="ECO:0000313" key="3">
    <source>
        <dbReference type="EMBL" id="NJQ13577.1"/>
    </source>
</evidence>
<keyword evidence="4" id="KW-1185">Reference proteome</keyword>
<evidence type="ECO:0000259" key="2">
    <source>
        <dbReference type="Pfam" id="PF22596"/>
    </source>
</evidence>
<dbReference type="Gene3D" id="2.170.16.10">
    <property type="entry name" value="Hedgehog/Intein (Hint) domain"/>
    <property type="match status" value="1"/>
</dbReference>
<dbReference type="Pfam" id="PF07591">
    <property type="entry name" value="PT-HINT"/>
    <property type="match status" value="1"/>
</dbReference>
<dbReference type="Gene3D" id="3.90.210.10">
    <property type="entry name" value="Heat-Labile Enterotoxin, subunit A"/>
    <property type="match status" value="1"/>
</dbReference>
<dbReference type="CDD" id="cd00081">
    <property type="entry name" value="Hint"/>
    <property type="match status" value="1"/>
</dbReference>
<name>A0ABX1C2V7_9ACTN</name>
<feature type="region of interest" description="Disordered" evidence="1">
    <location>
        <begin position="243"/>
        <end position="274"/>
    </location>
</feature>
<dbReference type="InterPro" id="IPR036844">
    <property type="entry name" value="Hint_dom_sf"/>
</dbReference>
<dbReference type="InterPro" id="IPR054695">
    <property type="entry name" value="Pierisin-like_dom"/>
</dbReference>
<dbReference type="Pfam" id="PF22596">
    <property type="entry name" value="Scabin-like"/>
    <property type="match status" value="1"/>
</dbReference>
<evidence type="ECO:0000313" key="4">
    <source>
        <dbReference type="Proteomes" id="UP000727056"/>
    </source>
</evidence>